<evidence type="ECO:0008006" key="2">
    <source>
        <dbReference type="Google" id="ProtNLM"/>
    </source>
</evidence>
<protein>
    <recommendedName>
        <fullName evidence="2">RNase H type-1 domain-containing protein</fullName>
    </recommendedName>
</protein>
<reference evidence="1" key="1">
    <citation type="submission" date="2020-06" db="EMBL/GenBank/DDBJ databases">
        <authorList>
            <person name="Li T."/>
            <person name="Hu X."/>
            <person name="Zhang T."/>
            <person name="Song X."/>
            <person name="Zhang H."/>
            <person name="Dai N."/>
            <person name="Sheng W."/>
            <person name="Hou X."/>
            <person name="Wei L."/>
        </authorList>
    </citation>
    <scope>NUCLEOTIDE SEQUENCE</scope>
    <source>
        <strain evidence="1">G02</strain>
        <tissue evidence="1">Leaf</tissue>
    </source>
</reference>
<name>A0AAW2N2Q1_SESRA</name>
<organism evidence="1">
    <name type="scientific">Sesamum radiatum</name>
    <name type="common">Black benniseed</name>
    <dbReference type="NCBI Taxonomy" id="300843"/>
    <lineage>
        <taxon>Eukaryota</taxon>
        <taxon>Viridiplantae</taxon>
        <taxon>Streptophyta</taxon>
        <taxon>Embryophyta</taxon>
        <taxon>Tracheophyta</taxon>
        <taxon>Spermatophyta</taxon>
        <taxon>Magnoliopsida</taxon>
        <taxon>eudicotyledons</taxon>
        <taxon>Gunneridae</taxon>
        <taxon>Pentapetalae</taxon>
        <taxon>asterids</taxon>
        <taxon>lamiids</taxon>
        <taxon>Lamiales</taxon>
        <taxon>Pedaliaceae</taxon>
        <taxon>Sesamum</taxon>
    </lineage>
</organism>
<dbReference type="EMBL" id="JACGWJ010000021">
    <property type="protein sequence ID" value="KAL0336671.1"/>
    <property type="molecule type" value="Genomic_DNA"/>
</dbReference>
<gene>
    <name evidence="1" type="ORF">Sradi_4879000</name>
</gene>
<proteinExistence type="predicted"/>
<evidence type="ECO:0000313" key="1">
    <source>
        <dbReference type="EMBL" id="KAL0336671.1"/>
    </source>
</evidence>
<dbReference type="AlphaFoldDB" id="A0AAW2N2Q1"/>
<accession>A0AAW2N2Q1</accession>
<sequence>MRIVHLQQLLVADAQHVYREANGTADHLAKEATSLQLTRVLHHNDITSVLCGILYLNRRGVPHLCQG</sequence>
<reference evidence="1" key="2">
    <citation type="journal article" date="2024" name="Plant">
        <title>Genomic evolution and insights into agronomic trait innovations of Sesamum species.</title>
        <authorList>
            <person name="Miao H."/>
            <person name="Wang L."/>
            <person name="Qu L."/>
            <person name="Liu H."/>
            <person name="Sun Y."/>
            <person name="Le M."/>
            <person name="Wang Q."/>
            <person name="Wei S."/>
            <person name="Zheng Y."/>
            <person name="Lin W."/>
            <person name="Duan Y."/>
            <person name="Cao H."/>
            <person name="Xiong S."/>
            <person name="Wang X."/>
            <person name="Wei L."/>
            <person name="Li C."/>
            <person name="Ma Q."/>
            <person name="Ju M."/>
            <person name="Zhao R."/>
            <person name="Li G."/>
            <person name="Mu C."/>
            <person name="Tian Q."/>
            <person name="Mei H."/>
            <person name="Zhang T."/>
            <person name="Gao T."/>
            <person name="Zhang H."/>
        </authorList>
    </citation>
    <scope>NUCLEOTIDE SEQUENCE</scope>
    <source>
        <strain evidence="1">G02</strain>
    </source>
</reference>
<comment type="caution">
    <text evidence="1">The sequence shown here is derived from an EMBL/GenBank/DDBJ whole genome shotgun (WGS) entry which is preliminary data.</text>
</comment>